<proteinExistence type="predicted"/>
<name>A0AAE3H639_9BACT</name>
<keyword evidence="3" id="KW-1185">Reference proteome</keyword>
<gene>
    <name evidence="2" type="ORF">EGI31_19610</name>
</gene>
<dbReference type="Proteomes" id="UP001204144">
    <property type="component" value="Unassembled WGS sequence"/>
</dbReference>
<evidence type="ECO:0000256" key="1">
    <source>
        <dbReference type="SAM" id="MobiDB-lite"/>
    </source>
</evidence>
<accession>A0AAE3H639</accession>
<comment type="caution">
    <text evidence="2">The sequence shown here is derived from an EMBL/GenBank/DDBJ whole genome shotgun (WGS) entry which is preliminary data.</text>
</comment>
<sequence length="145" mass="15781">MFKTLASFFKPKGQATEDATDDSGAPQPPVGESADADENDEEESEEETSEDTHEDAQKPSAGISTERYNALLAAEAELKKFGATPAARADFLAETRQLFTWYNNVKSVGVKNVAQDANQEQKTKTRHKSSVTKEAEALEAKRAGK</sequence>
<reference evidence="2 3" key="1">
    <citation type="submission" date="2018-11" db="EMBL/GenBank/DDBJ databases">
        <title>Novel bacteria species description.</title>
        <authorList>
            <person name="Han J.-H."/>
        </authorList>
    </citation>
    <scope>NUCLEOTIDE SEQUENCE [LARGE SCALE GENOMIC DNA]</scope>
    <source>
        <strain evidence="2 3">KCTC23259</strain>
    </source>
</reference>
<organism evidence="2 3">
    <name type="scientific">Lacihabitans soyangensis</name>
    <dbReference type="NCBI Taxonomy" id="869394"/>
    <lineage>
        <taxon>Bacteria</taxon>
        <taxon>Pseudomonadati</taxon>
        <taxon>Bacteroidota</taxon>
        <taxon>Cytophagia</taxon>
        <taxon>Cytophagales</taxon>
        <taxon>Leadbetterellaceae</taxon>
        <taxon>Lacihabitans</taxon>
    </lineage>
</organism>
<dbReference type="RefSeq" id="WP_255038837.1">
    <property type="nucleotide sequence ID" value="NZ_RJUF01000180.1"/>
</dbReference>
<feature type="compositionally biased region" description="Acidic residues" evidence="1">
    <location>
        <begin position="34"/>
        <end position="49"/>
    </location>
</feature>
<evidence type="ECO:0000313" key="2">
    <source>
        <dbReference type="EMBL" id="MCP9765147.1"/>
    </source>
</evidence>
<dbReference type="AlphaFoldDB" id="A0AAE3H639"/>
<feature type="compositionally biased region" description="Basic and acidic residues" evidence="1">
    <location>
        <begin position="131"/>
        <end position="145"/>
    </location>
</feature>
<dbReference type="EMBL" id="RJUF01000180">
    <property type="protein sequence ID" value="MCP9765147.1"/>
    <property type="molecule type" value="Genomic_DNA"/>
</dbReference>
<feature type="region of interest" description="Disordered" evidence="1">
    <location>
        <begin position="1"/>
        <end position="64"/>
    </location>
</feature>
<protein>
    <submittedName>
        <fullName evidence="2">Uncharacterized protein</fullName>
    </submittedName>
</protein>
<evidence type="ECO:0000313" key="3">
    <source>
        <dbReference type="Proteomes" id="UP001204144"/>
    </source>
</evidence>
<feature type="region of interest" description="Disordered" evidence="1">
    <location>
        <begin position="116"/>
        <end position="145"/>
    </location>
</feature>